<organism evidence="1 2">
    <name type="scientific">Corynebacterium massiliense DSM 45435</name>
    <dbReference type="NCBI Taxonomy" id="1121364"/>
    <lineage>
        <taxon>Bacteria</taxon>
        <taxon>Bacillati</taxon>
        <taxon>Actinomycetota</taxon>
        <taxon>Actinomycetes</taxon>
        <taxon>Mycobacteriales</taxon>
        <taxon>Corynebacteriaceae</taxon>
        <taxon>Corynebacterium</taxon>
    </lineage>
</organism>
<reference evidence="1 2" key="1">
    <citation type="submission" date="2020-10" db="EMBL/GenBank/DDBJ databases">
        <title>Complete genome sequence of Corynebacterium massiliense DSM 45435, type strain of Corynebacterium massiliense.</title>
        <authorList>
            <person name="Busche T."/>
            <person name="Kalinowski J."/>
            <person name="Ruckert C."/>
        </authorList>
    </citation>
    <scope>NUCLEOTIDE SEQUENCE [LARGE SCALE GENOMIC DNA]</scope>
    <source>
        <strain evidence="1 2">DSM 45435</strain>
    </source>
</reference>
<protein>
    <submittedName>
        <fullName evidence="1">Uncharacterized protein</fullName>
    </submittedName>
</protein>
<dbReference type="RefSeq" id="WP_022863688.1">
    <property type="nucleotide sequence ID" value="NZ_ATVG01000014.1"/>
</dbReference>
<gene>
    <name evidence="1" type="ORF">CMASS_04870</name>
</gene>
<evidence type="ECO:0000313" key="2">
    <source>
        <dbReference type="Proteomes" id="UP001220064"/>
    </source>
</evidence>
<name>A0ABY7U6U2_9CORY</name>
<evidence type="ECO:0000313" key="1">
    <source>
        <dbReference type="EMBL" id="WCZ32421.1"/>
    </source>
</evidence>
<proteinExistence type="predicted"/>
<sequence length="68" mass="7905">MSNDTRTQEIDRLINESRKLTREYGQIVDQKAPWTEADKNRMNELATQSLTISRRIRQLFEGIAAPKA</sequence>
<dbReference type="Proteomes" id="UP001220064">
    <property type="component" value="Chromosome"/>
</dbReference>
<dbReference type="EMBL" id="CP063189">
    <property type="protein sequence ID" value="WCZ32421.1"/>
    <property type="molecule type" value="Genomic_DNA"/>
</dbReference>
<keyword evidence="2" id="KW-1185">Reference proteome</keyword>
<accession>A0ABY7U6U2</accession>